<evidence type="ECO:0000313" key="1">
    <source>
        <dbReference type="EMBL" id="MCM5678260.1"/>
    </source>
</evidence>
<accession>A0ABT0YHP9</accession>
<reference evidence="1" key="1">
    <citation type="submission" date="2022-05" db="EMBL/GenBank/DDBJ databases">
        <title>Schlegelella sp. nov., isolated from mangrove soil.</title>
        <authorList>
            <person name="Liu Y."/>
            <person name="Ge X."/>
            <person name="Liu W."/>
        </authorList>
    </citation>
    <scope>NUCLEOTIDE SEQUENCE</scope>
    <source>
        <strain evidence="1">S2-27</strain>
    </source>
</reference>
<organism evidence="1 2">
    <name type="scientific">Caldimonas mangrovi</name>
    <dbReference type="NCBI Taxonomy" id="2944811"/>
    <lineage>
        <taxon>Bacteria</taxon>
        <taxon>Pseudomonadati</taxon>
        <taxon>Pseudomonadota</taxon>
        <taxon>Betaproteobacteria</taxon>
        <taxon>Burkholderiales</taxon>
        <taxon>Sphaerotilaceae</taxon>
        <taxon>Caldimonas</taxon>
    </lineage>
</organism>
<name>A0ABT0YHP9_9BURK</name>
<keyword evidence="2" id="KW-1185">Reference proteome</keyword>
<dbReference type="Proteomes" id="UP001165541">
    <property type="component" value="Unassembled WGS sequence"/>
</dbReference>
<evidence type="ECO:0000313" key="2">
    <source>
        <dbReference type="Proteomes" id="UP001165541"/>
    </source>
</evidence>
<dbReference type="RefSeq" id="WP_251776400.1">
    <property type="nucleotide sequence ID" value="NZ_JAMKFE010000001.1"/>
</dbReference>
<comment type="caution">
    <text evidence="1">The sequence shown here is derived from an EMBL/GenBank/DDBJ whole genome shotgun (WGS) entry which is preliminary data.</text>
</comment>
<gene>
    <name evidence="1" type="ORF">M8A51_01815</name>
</gene>
<protein>
    <submittedName>
        <fullName evidence="1">Uncharacterized protein</fullName>
    </submittedName>
</protein>
<dbReference type="EMBL" id="JAMKFE010000001">
    <property type="protein sequence ID" value="MCM5678260.1"/>
    <property type="molecule type" value="Genomic_DNA"/>
</dbReference>
<proteinExistence type="predicted"/>
<sequence length="169" mass="18588">MLEIARARQARCQLHEAARWWDARPAQPGLPWAVLEDLPGWCCWPEPRRARLQHLAGALFCGPSLKRWIDARRVDSVRRLLGEGDFDAVLQALPGMPAAPDLPREEEPVQAVRRSGACVMAAGSASPVLREALLLWLLPHGGGFTVAPAVAGALMQQALHLMLPQEETR</sequence>